<sequence length="126" mass="12947">MAAVGAFDQTKVRWSVAAVCAGMPTAQEMIRSYDNESHEVLHEVADEFGVALPGESVHAVVRAGIQHAVGIHAHGEVADEFGVALPGESVHAVVRAGIQHAVGIHAHGVDVRKTAGVGSARGAVST</sequence>
<reference evidence="1" key="1">
    <citation type="submission" date="2020-07" db="EMBL/GenBank/DDBJ databases">
        <authorList>
            <person name="Pettersson B.M.F."/>
            <person name="Behra P.R.K."/>
            <person name="Ramesh M."/>
            <person name="Das S."/>
            <person name="Dasgupta S."/>
            <person name="Kirsebom L.A."/>
        </authorList>
    </citation>
    <scope>NUCLEOTIDE SEQUENCE</scope>
    <source>
        <strain evidence="1">DSM 44203</strain>
    </source>
</reference>
<name>A0AAW5SIJ4_MYCNV</name>
<accession>A0AAW5SIJ4</accession>
<dbReference type="Proteomes" id="UP001207528">
    <property type="component" value="Unassembled WGS sequence"/>
</dbReference>
<organism evidence="1 2">
    <name type="scientific">Mycolicibacterium novocastrense</name>
    <name type="common">Mycobacterium novocastrense</name>
    <dbReference type="NCBI Taxonomy" id="59813"/>
    <lineage>
        <taxon>Bacteria</taxon>
        <taxon>Bacillati</taxon>
        <taxon>Actinomycetota</taxon>
        <taxon>Actinomycetes</taxon>
        <taxon>Mycobacteriales</taxon>
        <taxon>Mycobacteriaceae</taxon>
        <taxon>Mycolicibacterium</taxon>
    </lineage>
</organism>
<comment type="caution">
    <text evidence="1">The sequence shown here is derived from an EMBL/GenBank/DDBJ whole genome shotgun (WGS) entry which is preliminary data.</text>
</comment>
<dbReference type="EMBL" id="JACKTI010000026">
    <property type="protein sequence ID" value="MCV7023211.1"/>
    <property type="molecule type" value="Genomic_DNA"/>
</dbReference>
<evidence type="ECO:0000313" key="2">
    <source>
        <dbReference type="Proteomes" id="UP001207528"/>
    </source>
</evidence>
<reference evidence="1" key="2">
    <citation type="journal article" date="2022" name="BMC Genomics">
        <title>Comparative genome analysis of mycobacteria focusing on tRNA and non-coding RNA.</title>
        <authorList>
            <person name="Behra P.R.K."/>
            <person name="Pettersson B.M.F."/>
            <person name="Ramesh M."/>
            <person name="Das S."/>
            <person name="Dasgupta S."/>
            <person name="Kirsebom L.A."/>
        </authorList>
    </citation>
    <scope>NUCLEOTIDE SEQUENCE</scope>
    <source>
        <strain evidence="1">DSM 44203</strain>
    </source>
</reference>
<protein>
    <submittedName>
        <fullName evidence="1">Uncharacterized protein</fullName>
    </submittedName>
</protein>
<proteinExistence type="predicted"/>
<gene>
    <name evidence="1" type="ORF">H7I77_07575</name>
</gene>
<dbReference type="RefSeq" id="WP_263987627.1">
    <property type="nucleotide sequence ID" value="NZ_JACKTI010000026.1"/>
</dbReference>
<dbReference type="AlphaFoldDB" id="A0AAW5SIJ4"/>
<evidence type="ECO:0000313" key="1">
    <source>
        <dbReference type="EMBL" id="MCV7023211.1"/>
    </source>
</evidence>